<evidence type="ECO:0000313" key="3">
    <source>
        <dbReference type="Proteomes" id="UP000789901"/>
    </source>
</evidence>
<protein>
    <submittedName>
        <fullName evidence="2">27349_t:CDS:1</fullName>
    </submittedName>
</protein>
<accession>A0ABN7XLN2</accession>
<comment type="caution">
    <text evidence="2">The sequence shown here is derived from an EMBL/GenBank/DDBJ whole genome shotgun (WGS) entry which is preliminary data.</text>
</comment>
<sequence>NEKKGPHIKGIFEDHPTTTLSNNEKSQNFKLLVSGKFGTRQWKLESGNNLQETLASYWRNKWNEFNKLDFDDPF</sequence>
<reference evidence="2 3" key="1">
    <citation type="submission" date="2021-06" db="EMBL/GenBank/DDBJ databases">
        <authorList>
            <person name="Kallberg Y."/>
            <person name="Tangrot J."/>
            <person name="Rosling A."/>
        </authorList>
    </citation>
    <scope>NUCLEOTIDE SEQUENCE [LARGE SCALE GENOMIC DNA]</scope>
    <source>
        <strain evidence="2 3">120-4 pot B 10/14</strain>
    </source>
</reference>
<feature type="compositionally biased region" description="Basic and acidic residues" evidence="1">
    <location>
        <begin position="1"/>
        <end position="16"/>
    </location>
</feature>
<keyword evidence="3" id="KW-1185">Reference proteome</keyword>
<feature type="non-terminal residue" evidence="2">
    <location>
        <position position="74"/>
    </location>
</feature>
<organism evidence="2 3">
    <name type="scientific">Gigaspora margarita</name>
    <dbReference type="NCBI Taxonomy" id="4874"/>
    <lineage>
        <taxon>Eukaryota</taxon>
        <taxon>Fungi</taxon>
        <taxon>Fungi incertae sedis</taxon>
        <taxon>Mucoromycota</taxon>
        <taxon>Glomeromycotina</taxon>
        <taxon>Glomeromycetes</taxon>
        <taxon>Diversisporales</taxon>
        <taxon>Gigasporaceae</taxon>
        <taxon>Gigaspora</taxon>
    </lineage>
</organism>
<gene>
    <name evidence="2" type="ORF">GMARGA_LOCUS45052</name>
</gene>
<dbReference type="Proteomes" id="UP000789901">
    <property type="component" value="Unassembled WGS sequence"/>
</dbReference>
<dbReference type="EMBL" id="CAJVQB010157471">
    <property type="protein sequence ID" value="CAG8856231.1"/>
    <property type="molecule type" value="Genomic_DNA"/>
</dbReference>
<feature type="non-terminal residue" evidence="2">
    <location>
        <position position="1"/>
    </location>
</feature>
<feature type="region of interest" description="Disordered" evidence="1">
    <location>
        <begin position="1"/>
        <end position="20"/>
    </location>
</feature>
<evidence type="ECO:0000256" key="1">
    <source>
        <dbReference type="SAM" id="MobiDB-lite"/>
    </source>
</evidence>
<name>A0ABN7XLN2_GIGMA</name>
<proteinExistence type="predicted"/>
<evidence type="ECO:0000313" key="2">
    <source>
        <dbReference type="EMBL" id="CAG8856231.1"/>
    </source>
</evidence>